<dbReference type="Gene3D" id="3.90.550.10">
    <property type="entry name" value="Spore Coat Polysaccharide Biosynthesis Protein SpsA, Chain A"/>
    <property type="match status" value="1"/>
</dbReference>
<dbReference type="SUPFAM" id="SSF53448">
    <property type="entry name" value="Nucleotide-diphospho-sugar transferases"/>
    <property type="match status" value="1"/>
</dbReference>
<name>A0A6J7EF36_9ZZZZ</name>
<dbReference type="InterPro" id="IPR001173">
    <property type="entry name" value="Glyco_trans_2-like"/>
</dbReference>
<proteinExistence type="predicted"/>
<dbReference type="InterPro" id="IPR023981">
    <property type="entry name" value="MftF"/>
</dbReference>
<accession>A0A6J7EF36</accession>
<dbReference type="PANTHER" id="PTHR43646:SF6">
    <property type="entry name" value="PRE-MYCOFACTOCIN GLYCOSYLTRANSFERASE"/>
    <property type="match status" value="1"/>
</dbReference>
<reference evidence="2" key="1">
    <citation type="submission" date="2020-05" db="EMBL/GenBank/DDBJ databases">
        <authorList>
            <person name="Chiriac C."/>
            <person name="Salcher M."/>
            <person name="Ghai R."/>
            <person name="Kavagutti S V."/>
        </authorList>
    </citation>
    <scope>NUCLEOTIDE SEQUENCE</scope>
</reference>
<sequence length="481" mass="50872">MGRVTSYSIDRSVRRAGDGTVLIGGSPLTLFRLTRAGADLIDRIERGDSIESTPAVEGLLDRLLNAGALHPVPLPLKPGASGPTPRLTVVIPAYNTSPEDLDRLVHQCHAYGQGEVGHVIVVDDASAPAIGPIANATVIRIAVNGGPGVARSTGLSHVTTPLVAFVDTDVELTPGWLAPLLAHLDDNLVAVVAPRVGSRAGTTLLERYEMLQSPLDLGGAPARVRAGTRVSYLPAAALVCRADALRSVGAFDTALRLGEDVDLVWRLDKAGWRVRYEPAAEVTHRPRGTWVGWARQRHDYGTSAAPLAERHPGALAPVRVSGWSAAAWLAVAAGVPLVGTSIAAVTTALLARKLRSVPDGPRLALRLAGLGHLYAGRSLASGVSRAWWPLAALLSLVSRRARRVVLIALTLPAAIDWVNTRPGLDPMRYVGLRALDDLSYGTGLVRGCISTRSAEALLPDFRSWPGRSTRVAQTPEDTRAG</sequence>
<dbReference type="InterPro" id="IPR029044">
    <property type="entry name" value="Nucleotide-diphossugar_trans"/>
</dbReference>
<evidence type="ECO:0000259" key="1">
    <source>
        <dbReference type="Pfam" id="PF00535"/>
    </source>
</evidence>
<gene>
    <name evidence="2" type="ORF">UFOPK3376_01618</name>
</gene>
<protein>
    <submittedName>
        <fullName evidence="2">Unannotated protein</fullName>
    </submittedName>
</protein>
<organism evidence="2">
    <name type="scientific">freshwater metagenome</name>
    <dbReference type="NCBI Taxonomy" id="449393"/>
    <lineage>
        <taxon>unclassified sequences</taxon>
        <taxon>metagenomes</taxon>
        <taxon>ecological metagenomes</taxon>
    </lineage>
</organism>
<dbReference type="GO" id="GO:0016740">
    <property type="term" value="F:transferase activity"/>
    <property type="evidence" value="ECO:0007669"/>
    <property type="project" value="InterPro"/>
</dbReference>
<dbReference type="AlphaFoldDB" id="A0A6J7EF36"/>
<dbReference type="EMBL" id="CAFBLP010000038">
    <property type="protein sequence ID" value="CAB4881917.1"/>
    <property type="molecule type" value="Genomic_DNA"/>
</dbReference>
<dbReference type="Pfam" id="PF00535">
    <property type="entry name" value="Glycos_transf_2"/>
    <property type="match status" value="1"/>
</dbReference>
<dbReference type="PANTHER" id="PTHR43646">
    <property type="entry name" value="GLYCOSYLTRANSFERASE"/>
    <property type="match status" value="1"/>
</dbReference>
<feature type="domain" description="Glycosyltransferase 2-like" evidence="1">
    <location>
        <begin position="88"/>
        <end position="208"/>
    </location>
</feature>
<evidence type="ECO:0000313" key="2">
    <source>
        <dbReference type="EMBL" id="CAB4881917.1"/>
    </source>
</evidence>
<dbReference type="NCBIfam" id="TIGR03965">
    <property type="entry name" value="mycofact_glyco"/>
    <property type="match status" value="1"/>
</dbReference>